<evidence type="ECO:0000256" key="1">
    <source>
        <dbReference type="SAM" id="Phobius"/>
    </source>
</evidence>
<feature type="transmembrane region" description="Helical" evidence="1">
    <location>
        <begin position="37"/>
        <end position="61"/>
    </location>
</feature>
<reference evidence="2" key="1">
    <citation type="journal article" date="2014" name="Int. J. Syst. Evol. Microbiol.">
        <title>Complete genome sequence of Corynebacterium casei LMG S-19264T (=DSM 44701T), isolated from a smear-ripened cheese.</title>
        <authorList>
            <consortium name="US DOE Joint Genome Institute (JGI-PGF)"/>
            <person name="Walter F."/>
            <person name="Albersmeier A."/>
            <person name="Kalinowski J."/>
            <person name="Ruckert C."/>
        </authorList>
    </citation>
    <scope>NUCLEOTIDE SEQUENCE</scope>
    <source>
        <strain evidence="2">VKM B-2789</strain>
    </source>
</reference>
<name>A0A9W6JXR7_9HYPH</name>
<feature type="transmembrane region" description="Helical" evidence="1">
    <location>
        <begin position="132"/>
        <end position="151"/>
    </location>
</feature>
<accession>A0A9W6JXR7</accession>
<keyword evidence="1" id="KW-0812">Transmembrane</keyword>
<evidence type="ECO:0000313" key="2">
    <source>
        <dbReference type="EMBL" id="GLK84050.1"/>
    </source>
</evidence>
<keyword evidence="1" id="KW-1133">Transmembrane helix</keyword>
<evidence type="ECO:0000313" key="3">
    <source>
        <dbReference type="Proteomes" id="UP001143330"/>
    </source>
</evidence>
<dbReference type="AlphaFoldDB" id="A0A9W6JXR7"/>
<reference evidence="2" key="2">
    <citation type="submission" date="2023-01" db="EMBL/GenBank/DDBJ databases">
        <authorList>
            <person name="Sun Q."/>
            <person name="Evtushenko L."/>
        </authorList>
    </citation>
    <scope>NUCLEOTIDE SEQUENCE</scope>
    <source>
        <strain evidence="2">VKM B-2789</strain>
    </source>
</reference>
<protein>
    <submittedName>
        <fullName evidence="2">Membrane protein</fullName>
    </submittedName>
</protein>
<keyword evidence="3" id="KW-1185">Reference proteome</keyword>
<keyword evidence="1" id="KW-0472">Membrane</keyword>
<dbReference type="Proteomes" id="UP001143330">
    <property type="component" value="Unassembled WGS sequence"/>
</dbReference>
<feature type="transmembrane region" description="Helical" evidence="1">
    <location>
        <begin position="81"/>
        <end position="112"/>
    </location>
</feature>
<dbReference type="RefSeq" id="WP_213364298.1">
    <property type="nucleotide sequence ID" value="NZ_BSFM01000011.1"/>
</dbReference>
<sequence length="152" mass="15363">MLYFLAVLIGVVAGLRAMTAPAAIAWAAHLGWIDVSASPLAFMGYAWTPWIFTALALVEFVTDQLPTTPSRTVPPQFAARLISGALCGACLGVVGGSLLIGAVAGAIGAVIGTLGGRSARGHLAGLFGQDRPAALIEDAVAVIGALIIVMVP</sequence>
<gene>
    <name evidence="2" type="ORF">GCM10017653_21200</name>
</gene>
<organism evidence="2 3">
    <name type="scientific">Ancylobacter defluvii</name>
    <dbReference type="NCBI Taxonomy" id="1282440"/>
    <lineage>
        <taxon>Bacteria</taxon>
        <taxon>Pseudomonadati</taxon>
        <taxon>Pseudomonadota</taxon>
        <taxon>Alphaproteobacteria</taxon>
        <taxon>Hyphomicrobiales</taxon>
        <taxon>Xanthobacteraceae</taxon>
        <taxon>Ancylobacter</taxon>
    </lineage>
</organism>
<proteinExistence type="predicted"/>
<comment type="caution">
    <text evidence="2">The sequence shown here is derived from an EMBL/GenBank/DDBJ whole genome shotgun (WGS) entry which is preliminary data.</text>
</comment>
<dbReference type="EMBL" id="BSFM01000011">
    <property type="protein sequence ID" value="GLK84050.1"/>
    <property type="molecule type" value="Genomic_DNA"/>
</dbReference>